<proteinExistence type="inferred from homology"/>
<evidence type="ECO:0000256" key="4">
    <source>
        <dbReference type="ARBA" id="ARBA00023136"/>
    </source>
</evidence>
<evidence type="ECO:0000313" key="8">
    <source>
        <dbReference type="Proteomes" id="UP001180453"/>
    </source>
</evidence>
<dbReference type="Pfam" id="PF06629">
    <property type="entry name" value="MipA"/>
    <property type="match status" value="1"/>
</dbReference>
<protein>
    <submittedName>
        <fullName evidence="7">Outer membrane scaffolding protein for murein synthesis (MipA/OmpV family)</fullName>
    </submittedName>
</protein>
<dbReference type="PANTHER" id="PTHR38776">
    <property type="entry name" value="MLTA-INTERACTING PROTEIN-RELATED"/>
    <property type="match status" value="1"/>
</dbReference>
<feature type="signal peptide" evidence="6">
    <location>
        <begin position="1"/>
        <end position="18"/>
    </location>
</feature>
<dbReference type="PANTHER" id="PTHR38776:SF1">
    <property type="entry name" value="MLTA-INTERACTING PROTEIN-RELATED"/>
    <property type="match status" value="1"/>
</dbReference>
<accession>A0ABU1YMI6</accession>
<keyword evidence="4" id="KW-0472">Membrane</keyword>
<keyword evidence="8" id="KW-1185">Reference proteome</keyword>
<sequence length="276" mass="29650">MKRLLGISLACAATLVHADDAAPARPDLPLWELGVAAGTLSQQAYPGADQQVSRTLVLPYVIYRGKVLRADNEGAGLRAIRTESFELDVSFAGSLSAGGKALRAREGMPRLPSLVEFGPVARWYLNGREAANRLSFEVPVRGVFEASNLRHHRGMSLEPELSLERREKMGWSYGVSAGLLFGDRRLGATYYTVEPGEVLPDRPAYAARSGLIAWRLKGGVSYPLTPDLRLFAIGRVDSVAGAANRASPLVRQTTGATIGIGLTYTLTRSAARATGD</sequence>
<gene>
    <name evidence="7" type="ORF">J2X20_001845</name>
</gene>
<keyword evidence="3 6" id="KW-0732">Signal</keyword>
<evidence type="ECO:0000256" key="5">
    <source>
        <dbReference type="ARBA" id="ARBA00023237"/>
    </source>
</evidence>
<dbReference type="EMBL" id="JAVDXU010000001">
    <property type="protein sequence ID" value="MDR7269216.1"/>
    <property type="molecule type" value="Genomic_DNA"/>
</dbReference>
<dbReference type="InterPro" id="IPR010583">
    <property type="entry name" value="MipA"/>
</dbReference>
<comment type="similarity">
    <text evidence="2">Belongs to the MipA/OmpV family.</text>
</comment>
<evidence type="ECO:0000256" key="2">
    <source>
        <dbReference type="ARBA" id="ARBA00005722"/>
    </source>
</evidence>
<reference evidence="7 8" key="1">
    <citation type="submission" date="2023-07" db="EMBL/GenBank/DDBJ databases">
        <title>Sorghum-associated microbial communities from plants grown in Nebraska, USA.</title>
        <authorList>
            <person name="Schachtman D."/>
        </authorList>
    </citation>
    <scope>NUCLEOTIDE SEQUENCE [LARGE SCALE GENOMIC DNA]</scope>
    <source>
        <strain evidence="7 8">BE314</strain>
    </source>
</reference>
<comment type="caution">
    <text evidence="7">The sequence shown here is derived from an EMBL/GenBank/DDBJ whole genome shotgun (WGS) entry which is preliminary data.</text>
</comment>
<organism evidence="7 8">
    <name type="scientific">Roseateles saccharophilus</name>
    <name type="common">Pseudomonas saccharophila</name>
    <dbReference type="NCBI Taxonomy" id="304"/>
    <lineage>
        <taxon>Bacteria</taxon>
        <taxon>Pseudomonadati</taxon>
        <taxon>Pseudomonadota</taxon>
        <taxon>Betaproteobacteria</taxon>
        <taxon>Burkholderiales</taxon>
        <taxon>Sphaerotilaceae</taxon>
        <taxon>Roseateles</taxon>
    </lineage>
</organism>
<keyword evidence="5" id="KW-0998">Cell outer membrane</keyword>
<evidence type="ECO:0000256" key="6">
    <source>
        <dbReference type="SAM" id="SignalP"/>
    </source>
</evidence>
<dbReference type="Proteomes" id="UP001180453">
    <property type="component" value="Unassembled WGS sequence"/>
</dbReference>
<evidence type="ECO:0000256" key="1">
    <source>
        <dbReference type="ARBA" id="ARBA00004442"/>
    </source>
</evidence>
<comment type="subcellular location">
    <subcellularLocation>
        <location evidence="1">Cell outer membrane</location>
    </subcellularLocation>
</comment>
<dbReference type="RefSeq" id="WP_310263679.1">
    <property type="nucleotide sequence ID" value="NZ_JAVDXU010000001.1"/>
</dbReference>
<feature type="chain" id="PRO_5045135103" evidence="6">
    <location>
        <begin position="19"/>
        <end position="276"/>
    </location>
</feature>
<evidence type="ECO:0000256" key="3">
    <source>
        <dbReference type="ARBA" id="ARBA00022729"/>
    </source>
</evidence>
<evidence type="ECO:0000313" key="7">
    <source>
        <dbReference type="EMBL" id="MDR7269216.1"/>
    </source>
</evidence>
<name>A0ABU1YMI6_ROSSA</name>